<reference evidence="6 7" key="1">
    <citation type="submission" date="2016-10" db="EMBL/GenBank/DDBJ databases">
        <authorList>
            <person name="de Groot N.N."/>
        </authorList>
    </citation>
    <scope>NUCLEOTIDE SEQUENCE [LARGE SCALE GENOMIC DNA]</scope>
    <source>
        <strain evidence="6 7">DSM 27842</strain>
    </source>
</reference>
<feature type="binding site" evidence="4">
    <location>
        <position position="211"/>
    </location>
    <ligand>
        <name>Mn(2+)</name>
        <dbReference type="ChEBI" id="CHEBI:29035"/>
        <label>1</label>
    </ligand>
</feature>
<evidence type="ECO:0000256" key="4">
    <source>
        <dbReference type="PIRSR" id="PIRSR036979-1"/>
    </source>
</evidence>
<feature type="binding site" evidence="4">
    <location>
        <position position="129"/>
    </location>
    <ligand>
        <name>Mn(2+)</name>
        <dbReference type="ChEBI" id="CHEBI:29035"/>
        <label>1</label>
    </ligand>
</feature>
<dbReference type="AlphaFoldDB" id="A0A1H8SSI7"/>
<keyword evidence="3 5" id="KW-0378">Hydrolase</keyword>
<proteinExistence type="inferred from homology"/>
<dbReference type="Proteomes" id="UP000198893">
    <property type="component" value="Unassembled WGS sequence"/>
</dbReference>
<dbReference type="NCBIfam" id="TIGR01230">
    <property type="entry name" value="agmatinase"/>
    <property type="match status" value="1"/>
</dbReference>
<name>A0A1H8SSI7_9RHOB</name>
<dbReference type="EMBL" id="FODS01000013">
    <property type="protein sequence ID" value="SEO81720.1"/>
    <property type="molecule type" value="Genomic_DNA"/>
</dbReference>
<sequence length="283" mass="29913">MSVFLDSELSAAERGESARFHVIPVPLERTVSYGAGTAGGPKAIIAASNELERRCNGAEPCADGIFTEDPLDCTGPMPQVMERLAARTQAAAQAGRIPVTLGGEHSLTYGAVMGVARTLDRPVGLVLIDAHADLRVAYQGEVHSHASVMHLLAQEGIRQAHFGVRALSAEEEESRLANNVFFKDAEGLVTGNIHAVDLPEDFPDLVYVSFDVDGLDPSQMPATGTPVPGGLGYYQALHLVEHALGGRRCVGVDVVELAPDGNAAWDFTAAQIAYRLMAACRGG</sequence>
<comment type="cofactor">
    <cofactor evidence="4">
        <name>Mn(2+)</name>
        <dbReference type="ChEBI" id="CHEBI:29035"/>
    </cofactor>
    <text evidence="4">Binds 2 manganese ions per subunit.</text>
</comment>
<gene>
    <name evidence="6" type="ORF">SAMN04490248_11327</name>
</gene>
<keyword evidence="2 4" id="KW-0479">Metal-binding</keyword>
<evidence type="ECO:0000256" key="1">
    <source>
        <dbReference type="ARBA" id="ARBA00009227"/>
    </source>
</evidence>
<evidence type="ECO:0000256" key="5">
    <source>
        <dbReference type="RuleBase" id="RU003684"/>
    </source>
</evidence>
<dbReference type="Gene3D" id="3.40.800.10">
    <property type="entry name" value="Ureohydrolase domain"/>
    <property type="match status" value="1"/>
</dbReference>
<dbReference type="RefSeq" id="WP_093118572.1">
    <property type="nucleotide sequence ID" value="NZ_FODS01000013.1"/>
</dbReference>
<dbReference type="OrthoDB" id="9788689at2"/>
<evidence type="ECO:0000313" key="7">
    <source>
        <dbReference type="Proteomes" id="UP000198893"/>
    </source>
</evidence>
<dbReference type="PROSITE" id="PS01053">
    <property type="entry name" value="ARGINASE_1"/>
    <property type="match status" value="1"/>
</dbReference>
<dbReference type="PIRSF" id="PIRSF036979">
    <property type="entry name" value="Arginase"/>
    <property type="match status" value="1"/>
</dbReference>
<evidence type="ECO:0000313" key="6">
    <source>
        <dbReference type="EMBL" id="SEO81720.1"/>
    </source>
</evidence>
<dbReference type="GO" id="GO:0008783">
    <property type="term" value="F:agmatinase activity"/>
    <property type="evidence" value="ECO:0007669"/>
    <property type="project" value="TreeGrafter"/>
</dbReference>
<dbReference type="GO" id="GO:0046872">
    <property type="term" value="F:metal ion binding"/>
    <property type="evidence" value="ECO:0007669"/>
    <property type="project" value="UniProtKB-KW"/>
</dbReference>
<comment type="similarity">
    <text evidence="1">Belongs to the arginase family. Agmatinase subfamily.</text>
</comment>
<feature type="binding site" evidence="4">
    <location>
        <position position="133"/>
    </location>
    <ligand>
        <name>Mn(2+)</name>
        <dbReference type="ChEBI" id="CHEBI:29035"/>
        <label>1</label>
    </ligand>
</feature>
<dbReference type="Pfam" id="PF00491">
    <property type="entry name" value="Arginase"/>
    <property type="match status" value="1"/>
</dbReference>
<keyword evidence="4" id="KW-0464">Manganese</keyword>
<evidence type="ECO:0000256" key="3">
    <source>
        <dbReference type="ARBA" id="ARBA00022801"/>
    </source>
</evidence>
<dbReference type="PANTHER" id="PTHR11358:SF26">
    <property type="entry name" value="GUANIDINO ACID HYDROLASE, MITOCHONDRIAL"/>
    <property type="match status" value="1"/>
</dbReference>
<feature type="binding site" evidence="4">
    <location>
        <position position="105"/>
    </location>
    <ligand>
        <name>Mn(2+)</name>
        <dbReference type="ChEBI" id="CHEBI:29035"/>
        <label>1</label>
    </ligand>
</feature>
<dbReference type="InterPro" id="IPR020855">
    <property type="entry name" value="Ureohydrolase_Mn_BS"/>
</dbReference>
<dbReference type="InterPro" id="IPR005925">
    <property type="entry name" value="Agmatinase-rel"/>
</dbReference>
<evidence type="ECO:0000256" key="2">
    <source>
        <dbReference type="ARBA" id="ARBA00022723"/>
    </source>
</evidence>
<dbReference type="InterPro" id="IPR023696">
    <property type="entry name" value="Ureohydrolase_dom_sf"/>
</dbReference>
<dbReference type="PANTHER" id="PTHR11358">
    <property type="entry name" value="ARGINASE/AGMATINASE"/>
    <property type="match status" value="1"/>
</dbReference>
<dbReference type="CDD" id="cd11593">
    <property type="entry name" value="Agmatinase-like_2"/>
    <property type="match status" value="1"/>
</dbReference>
<keyword evidence="7" id="KW-1185">Reference proteome</keyword>
<dbReference type="PROSITE" id="PS51409">
    <property type="entry name" value="ARGINASE_2"/>
    <property type="match status" value="1"/>
</dbReference>
<dbReference type="SUPFAM" id="SSF52768">
    <property type="entry name" value="Arginase/deacetylase"/>
    <property type="match status" value="1"/>
</dbReference>
<accession>A0A1H8SSI7</accession>
<dbReference type="GO" id="GO:0033389">
    <property type="term" value="P:putrescine biosynthetic process from arginine, via agmatine"/>
    <property type="evidence" value="ECO:0007669"/>
    <property type="project" value="TreeGrafter"/>
</dbReference>
<dbReference type="InterPro" id="IPR006035">
    <property type="entry name" value="Ureohydrolase"/>
</dbReference>
<organism evidence="6 7">
    <name type="scientific">Salinihabitans flavidus</name>
    <dbReference type="NCBI Taxonomy" id="569882"/>
    <lineage>
        <taxon>Bacteria</taxon>
        <taxon>Pseudomonadati</taxon>
        <taxon>Pseudomonadota</taxon>
        <taxon>Alphaproteobacteria</taxon>
        <taxon>Rhodobacterales</taxon>
        <taxon>Roseobacteraceae</taxon>
        <taxon>Salinihabitans</taxon>
    </lineage>
</organism>
<dbReference type="STRING" id="569882.SAMN04490248_11327"/>
<feature type="binding site" evidence="4">
    <location>
        <position position="213"/>
    </location>
    <ligand>
        <name>Mn(2+)</name>
        <dbReference type="ChEBI" id="CHEBI:29035"/>
        <label>1</label>
    </ligand>
</feature>
<feature type="binding site" evidence="4">
    <location>
        <position position="131"/>
    </location>
    <ligand>
        <name>Mn(2+)</name>
        <dbReference type="ChEBI" id="CHEBI:29035"/>
        <label>1</label>
    </ligand>
</feature>
<protein>
    <submittedName>
        <fullName evidence="6">Agmatinase</fullName>
    </submittedName>
</protein>